<dbReference type="RefSeq" id="WP_379482326.1">
    <property type="nucleotide sequence ID" value="NZ_JBHLTL010000011.1"/>
</dbReference>
<dbReference type="PROSITE" id="PS51459">
    <property type="entry name" value="FIDO"/>
    <property type="match status" value="1"/>
</dbReference>
<evidence type="ECO:0000313" key="2">
    <source>
        <dbReference type="EMBL" id="MFC0590901.1"/>
    </source>
</evidence>
<dbReference type="InterPro" id="IPR003812">
    <property type="entry name" value="Fido"/>
</dbReference>
<comment type="caution">
    <text evidence="2">The sequence shown here is derived from an EMBL/GenBank/DDBJ whole genome shotgun (WGS) entry which is preliminary data.</text>
</comment>
<feature type="domain" description="Fido" evidence="1">
    <location>
        <begin position="21"/>
        <end position="191"/>
    </location>
</feature>
<gene>
    <name evidence="2" type="ORF">ACFFF7_15965</name>
</gene>
<dbReference type="InterPro" id="IPR036597">
    <property type="entry name" value="Fido-like_dom_sf"/>
</dbReference>
<organism evidence="2 3">
    <name type="scientific">Novosphingobium aquiterrae</name>
    <dbReference type="NCBI Taxonomy" id="624388"/>
    <lineage>
        <taxon>Bacteria</taxon>
        <taxon>Pseudomonadati</taxon>
        <taxon>Pseudomonadota</taxon>
        <taxon>Alphaproteobacteria</taxon>
        <taxon>Sphingomonadales</taxon>
        <taxon>Sphingomonadaceae</taxon>
        <taxon>Novosphingobium</taxon>
    </lineage>
</organism>
<dbReference type="SUPFAM" id="SSF140931">
    <property type="entry name" value="Fic-like"/>
    <property type="match status" value="1"/>
</dbReference>
<protein>
    <submittedName>
        <fullName evidence="2">Fic family protein</fullName>
    </submittedName>
</protein>
<dbReference type="Pfam" id="PF02661">
    <property type="entry name" value="Fic"/>
    <property type="match status" value="1"/>
</dbReference>
<dbReference type="EMBL" id="JBHLTL010000011">
    <property type="protein sequence ID" value="MFC0590901.1"/>
    <property type="molecule type" value="Genomic_DNA"/>
</dbReference>
<dbReference type="Proteomes" id="UP001589943">
    <property type="component" value="Unassembled WGS sequence"/>
</dbReference>
<sequence length="207" mass="22817">MREASAAFLARIEIDKPYRLSVLQDSRSLHRTFFLPFAPASHQEYAGTYRGTVGTSLKGRIMGAPSLVEPGREFAFEDPAGLPGKVACLLGQVIAELESARRAQPYAQLLLLTHLFCWFGKLHPFLDGNGHIQRALFAALALELGIPLSPRFSLHPRSYDRLLAWPLEMFTRAKESERPACIATVAEYLSTWLAGPFDQPGAGIPPA</sequence>
<evidence type="ECO:0000259" key="1">
    <source>
        <dbReference type="PROSITE" id="PS51459"/>
    </source>
</evidence>
<name>A0ABV6PM36_9SPHN</name>
<dbReference type="Gene3D" id="1.10.3290.10">
    <property type="entry name" value="Fido-like domain"/>
    <property type="match status" value="1"/>
</dbReference>
<evidence type="ECO:0000313" key="3">
    <source>
        <dbReference type="Proteomes" id="UP001589943"/>
    </source>
</evidence>
<keyword evidence="3" id="KW-1185">Reference proteome</keyword>
<accession>A0ABV6PM36</accession>
<proteinExistence type="predicted"/>
<reference evidence="2 3" key="1">
    <citation type="submission" date="2024-09" db="EMBL/GenBank/DDBJ databases">
        <authorList>
            <person name="Sun Q."/>
            <person name="Mori K."/>
        </authorList>
    </citation>
    <scope>NUCLEOTIDE SEQUENCE [LARGE SCALE GENOMIC DNA]</scope>
    <source>
        <strain evidence="2 3">NCAIM B.02537</strain>
    </source>
</reference>